<dbReference type="GO" id="GO:0016987">
    <property type="term" value="F:sigma factor activity"/>
    <property type="evidence" value="ECO:0007669"/>
    <property type="project" value="UniProtKB-KW"/>
</dbReference>
<keyword evidence="2" id="KW-0805">Transcription regulation</keyword>
<dbReference type="InterPro" id="IPR014284">
    <property type="entry name" value="RNA_pol_sigma-70_dom"/>
</dbReference>
<sequence>MEAKTRMLVERMTRDDEEAFDELYQSYSVKLFRMAYFITGNRSDSEDILQETFIKCYLHRKKLKQPEYFESWLYQIMVRTAWRANRKKKGKMKEFSFEEILNDDSNIRFAESIQKGDAIGPLEKILENEIATELHRAVNCLDWKYRTVILLYYYNDLSIKEIACVTGTLEGTVKSRLHSARVLLRKQLDSDYRKSEKGSMCHE</sequence>
<dbReference type="InterPro" id="IPR036388">
    <property type="entry name" value="WH-like_DNA-bd_sf"/>
</dbReference>
<dbReference type="Proteomes" id="UP000013085">
    <property type="component" value="Unassembled WGS sequence"/>
</dbReference>
<reference evidence="7 8" key="1">
    <citation type="submission" date="2013-01" db="EMBL/GenBank/DDBJ databases">
        <title>The Genome Sequence of Clostridium clostridioforme 90A8.</title>
        <authorList>
            <consortium name="The Broad Institute Genome Sequencing Platform"/>
            <person name="Earl A."/>
            <person name="Ward D."/>
            <person name="Feldgarden M."/>
            <person name="Gevers D."/>
            <person name="Courvalin P."/>
            <person name="Lambert T."/>
            <person name="Walker B."/>
            <person name="Young S.K."/>
            <person name="Zeng Q."/>
            <person name="Gargeya S."/>
            <person name="Fitzgerald M."/>
            <person name="Haas B."/>
            <person name="Abouelleil A."/>
            <person name="Alvarado L."/>
            <person name="Arachchi H.M."/>
            <person name="Berlin A.M."/>
            <person name="Chapman S.B."/>
            <person name="Dewar J."/>
            <person name="Goldberg J."/>
            <person name="Griggs A."/>
            <person name="Gujja S."/>
            <person name="Hansen M."/>
            <person name="Howarth C."/>
            <person name="Imamovic A."/>
            <person name="Larimer J."/>
            <person name="McCowan C."/>
            <person name="Murphy C."/>
            <person name="Neiman D."/>
            <person name="Pearson M."/>
            <person name="Priest M."/>
            <person name="Roberts A."/>
            <person name="Saif S."/>
            <person name="Shea T."/>
            <person name="Sisk P."/>
            <person name="Sykes S."/>
            <person name="Wortman J."/>
            <person name="Nusbaum C."/>
            <person name="Birren B."/>
        </authorList>
    </citation>
    <scope>NUCLEOTIDE SEQUENCE [LARGE SCALE GENOMIC DNA]</scope>
    <source>
        <strain evidence="7 8">90A8</strain>
    </source>
</reference>
<dbReference type="AlphaFoldDB" id="A0A0E2HDT2"/>
<evidence type="ECO:0000256" key="1">
    <source>
        <dbReference type="ARBA" id="ARBA00010641"/>
    </source>
</evidence>
<dbReference type="PANTHER" id="PTHR43133">
    <property type="entry name" value="RNA POLYMERASE ECF-TYPE SIGMA FACTO"/>
    <property type="match status" value="1"/>
</dbReference>
<dbReference type="InterPro" id="IPR007627">
    <property type="entry name" value="RNA_pol_sigma70_r2"/>
</dbReference>
<dbReference type="Pfam" id="PF04542">
    <property type="entry name" value="Sigma70_r2"/>
    <property type="match status" value="1"/>
</dbReference>
<dbReference type="CDD" id="cd06171">
    <property type="entry name" value="Sigma70_r4"/>
    <property type="match status" value="1"/>
</dbReference>
<dbReference type="PANTHER" id="PTHR43133:SF51">
    <property type="entry name" value="RNA POLYMERASE SIGMA FACTOR"/>
    <property type="match status" value="1"/>
</dbReference>
<dbReference type="Gene3D" id="1.10.1740.10">
    <property type="match status" value="1"/>
</dbReference>
<dbReference type="GO" id="GO:0003677">
    <property type="term" value="F:DNA binding"/>
    <property type="evidence" value="ECO:0007669"/>
    <property type="project" value="InterPro"/>
</dbReference>
<keyword evidence="3" id="KW-0731">Sigma factor</keyword>
<dbReference type="SUPFAM" id="SSF88946">
    <property type="entry name" value="Sigma2 domain of RNA polymerase sigma factors"/>
    <property type="match status" value="1"/>
</dbReference>
<evidence type="ECO:0000313" key="7">
    <source>
        <dbReference type="EMBL" id="ENZ17948.1"/>
    </source>
</evidence>
<dbReference type="Gene3D" id="1.10.10.10">
    <property type="entry name" value="Winged helix-like DNA-binding domain superfamily/Winged helix DNA-binding domain"/>
    <property type="match status" value="1"/>
</dbReference>
<evidence type="ECO:0000259" key="6">
    <source>
        <dbReference type="Pfam" id="PF08281"/>
    </source>
</evidence>
<accession>A0A0E2HDT2</accession>
<dbReference type="HOGENOM" id="CLU_047691_3_1_9"/>
<protein>
    <submittedName>
        <fullName evidence="7">Sigma-70 family RNA polymerase sigma factor</fullName>
    </submittedName>
</protein>
<feature type="domain" description="RNA polymerase sigma-70 region 2" evidence="5">
    <location>
        <begin position="23"/>
        <end position="89"/>
    </location>
</feature>
<dbReference type="InterPro" id="IPR013324">
    <property type="entry name" value="RNA_pol_sigma_r3/r4-like"/>
</dbReference>
<evidence type="ECO:0000256" key="2">
    <source>
        <dbReference type="ARBA" id="ARBA00023015"/>
    </source>
</evidence>
<dbReference type="GO" id="GO:0006352">
    <property type="term" value="P:DNA-templated transcription initiation"/>
    <property type="evidence" value="ECO:0007669"/>
    <property type="project" value="InterPro"/>
</dbReference>
<name>A0A0E2HDT2_9FIRM</name>
<dbReference type="InterPro" id="IPR039425">
    <property type="entry name" value="RNA_pol_sigma-70-like"/>
</dbReference>
<gene>
    <name evidence="7" type="ORF">HMPREF1090_01498</name>
</gene>
<feature type="domain" description="RNA polymerase sigma factor 70 region 4 type 2" evidence="6">
    <location>
        <begin position="133"/>
        <end position="182"/>
    </location>
</feature>
<dbReference type="EMBL" id="AGYR01000012">
    <property type="protein sequence ID" value="ENZ17948.1"/>
    <property type="molecule type" value="Genomic_DNA"/>
</dbReference>
<evidence type="ECO:0000256" key="3">
    <source>
        <dbReference type="ARBA" id="ARBA00023082"/>
    </source>
</evidence>
<dbReference type="NCBIfam" id="TIGR02937">
    <property type="entry name" value="sigma70-ECF"/>
    <property type="match status" value="1"/>
</dbReference>
<dbReference type="Pfam" id="PF08281">
    <property type="entry name" value="Sigma70_r4_2"/>
    <property type="match status" value="1"/>
</dbReference>
<dbReference type="RefSeq" id="WP_002595394.1">
    <property type="nucleotide sequence ID" value="NZ_KB851009.1"/>
</dbReference>
<evidence type="ECO:0000259" key="5">
    <source>
        <dbReference type="Pfam" id="PF04542"/>
    </source>
</evidence>
<dbReference type="SUPFAM" id="SSF88659">
    <property type="entry name" value="Sigma3 and sigma4 domains of RNA polymerase sigma factors"/>
    <property type="match status" value="1"/>
</dbReference>
<comment type="similarity">
    <text evidence="1">Belongs to the sigma-70 factor family. ECF subfamily.</text>
</comment>
<evidence type="ECO:0000256" key="4">
    <source>
        <dbReference type="ARBA" id="ARBA00023163"/>
    </source>
</evidence>
<evidence type="ECO:0000313" key="8">
    <source>
        <dbReference type="Proteomes" id="UP000013085"/>
    </source>
</evidence>
<dbReference type="InterPro" id="IPR013249">
    <property type="entry name" value="RNA_pol_sigma70_r4_t2"/>
</dbReference>
<dbReference type="InterPro" id="IPR013325">
    <property type="entry name" value="RNA_pol_sigma_r2"/>
</dbReference>
<keyword evidence="4" id="KW-0804">Transcription</keyword>
<organism evidence="7 8">
    <name type="scientific">[Clostridium] clostridioforme 90A8</name>
    <dbReference type="NCBI Taxonomy" id="999408"/>
    <lineage>
        <taxon>Bacteria</taxon>
        <taxon>Bacillati</taxon>
        <taxon>Bacillota</taxon>
        <taxon>Clostridia</taxon>
        <taxon>Lachnospirales</taxon>
        <taxon>Lachnospiraceae</taxon>
        <taxon>Enterocloster</taxon>
    </lineage>
</organism>
<comment type="caution">
    <text evidence="7">The sequence shown here is derived from an EMBL/GenBank/DDBJ whole genome shotgun (WGS) entry which is preliminary data.</text>
</comment>
<proteinExistence type="inferred from homology"/>